<dbReference type="GO" id="GO:0005743">
    <property type="term" value="C:mitochondrial inner membrane"/>
    <property type="evidence" value="ECO:0007669"/>
    <property type="project" value="UniProtKB-SubCell"/>
</dbReference>
<reference evidence="8 9" key="1">
    <citation type="submission" date="2016-07" db="EMBL/GenBank/DDBJ databases">
        <title>Pervasive Adenine N6-methylation of Active Genes in Fungi.</title>
        <authorList>
            <consortium name="DOE Joint Genome Institute"/>
            <person name="Mondo S.J."/>
            <person name="Dannebaum R.O."/>
            <person name="Kuo R.C."/>
            <person name="Labutti K."/>
            <person name="Haridas S."/>
            <person name="Kuo A."/>
            <person name="Salamov A."/>
            <person name="Ahrendt S.R."/>
            <person name="Lipzen A."/>
            <person name="Sullivan W."/>
            <person name="Andreopoulos W.B."/>
            <person name="Clum A."/>
            <person name="Lindquist E."/>
            <person name="Daum C."/>
            <person name="Ramamoorthy G.K."/>
            <person name="Gryganskyi A."/>
            <person name="Culley D."/>
            <person name="Magnuson J.K."/>
            <person name="James T.Y."/>
            <person name="O'Malley M.A."/>
            <person name="Stajich J.E."/>
            <person name="Spatafora J.W."/>
            <person name="Visel A."/>
            <person name="Grigoriev I.V."/>
        </authorList>
    </citation>
    <scope>NUCLEOTIDE SEQUENCE [LARGE SCALE GENOMIC DNA]</scope>
    <source>
        <strain evidence="8 9">62-1032</strain>
    </source>
</reference>
<evidence type="ECO:0000256" key="5">
    <source>
        <dbReference type="ARBA" id="ARBA00023128"/>
    </source>
</evidence>
<evidence type="ECO:0000313" key="9">
    <source>
        <dbReference type="Proteomes" id="UP000193467"/>
    </source>
</evidence>
<dbReference type="PANTHER" id="PTHR28264">
    <property type="entry name" value="CYTOCHROME C OXIDASE SUBUNIT 7A"/>
    <property type="match status" value="1"/>
</dbReference>
<keyword evidence="6 7" id="KW-0472">Membrane</keyword>
<dbReference type="FunCoup" id="A0A1Y2G3D8">
    <property type="interactions" value="66"/>
</dbReference>
<evidence type="ECO:0000256" key="7">
    <source>
        <dbReference type="SAM" id="Phobius"/>
    </source>
</evidence>
<dbReference type="OrthoDB" id="2526299at2759"/>
<evidence type="ECO:0000256" key="2">
    <source>
        <dbReference type="ARBA" id="ARBA00022692"/>
    </source>
</evidence>
<evidence type="ECO:0000313" key="8">
    <source>
        <dbReference type="EMBL" id="ORY92473.1"/>
    </source>
</evidence>
<proteinExistence type="predicted"/>
<gene>
    <name evidence="8" type="ORF">BCR35DRAFT_297898</name>
</gene>
<comment type="caution">
    <text evidence="8">The sequence shown here is derived from an EMBL/GenBank/DDBJ whole genome shotgun (WGS) entry which is preliminary data.</text>
</comment>
<feature type="transmembrane region" description="Helical" evidence="7">
    <location>
        <begin position="15"/>
        <end position="35"/>
    </location>
</feature>
<keyword evidence="5" id="KW-0496">Mitochondrion</keyword>
<keyword evidence="9" id="KW-1185">Reference proteome</keyword>
<dbReference type="Proteomes" id="UP000193467">
    <property type="component" value="Unassembled WGS sequence"/>
</dbReference>
<evidence type="ECO:0008006" key="10">
    <source>
        <dbReference type="Google" id="ProtNLM"/>
    </source>
</evidence>
<sequence>MPPIPPIKGMLLRSALTNITIGLSSGIIAGCYFWYGIRGNEVRVRDEYYAKLQRERDGIKA</sequence>
<dbReference type="AlphaFoldDB" id="A0A1Y2G3D8"/>
<keyword evidence="3" id="KW-0999">Mitochondrion inner membrane</keyword>
<evidence type="ECO:0000256" key="6">
    <source>
        <dbReference type="ARBA" id="ARBA00023136"/>
    </source>
</evidence>
<accession>A0A1Y2G3D8</accession>
<evidence type="ECO:0000256" key="3">
    <source>
        <dbReference type="ARBA" id="ARBA00022792"/>
    </source>
</evidence>
<comment type="subcellular location">
    <subcellularLocation>
        <location evidence="1">Mitochondrion inner membrane</location>
    </subcellularLocation>
</comment>
<dbReference type="GO" id="GO:0006123">
    <property type="term" value="P:mitochondrial electron transport, cytochrome c to oxygen"/>
    <property type="evidence" value="ECO:0007669"/>
    <property type="project" value="TreeGrafter"/>
</dbReference>
<dbReference type="PANTHER" id="PTHR28264:SF1">
    <property type="entry name" value="CYTOCHROME C OXIDASE SUBUNIT 6C"/>
    <property type="match status" value="1"/>
</dbReference>
<evidence type="ECO:0000256" key="1">
    <source>
        <dbReference type="ARBA" id="ARBA00004273"/>
    </source>
</evidence>
<organism evidence="8 9">
    <name type="scientific">Leucosporidium creatinivorum</name>
    <dbReference type="NCBI Taxonomy" id="106004"/>
    <lineage>
        <taxon>Eukaryota</taxon>
        <taxon>Fungi</taxon>
        <taxon>Dikarya</taxon>
        <taxon>Basidiomycota</taxon>
        <taxon>Pucciniomycotina</taxon>
        <taxon>Microbotryomycetes</taxon>
        <taxon>Leucosporidiales</taxon>
        <taxon>Leucosporidium</taxon>
    </lineage>
</organism>
<dbReference type="GO" id="GO:0004129">
    <property type="term" value="F:cytochrome-c oxidase activity"/>
    <property type="evidence" value="ECO:0007669"/>
    <property type="project" value="TreeGrafter"/>
</dbReference>
<keyword evidence="2 7" id="KW-0812">Transmembrane</keyword>
<name>A0A1Y2G3D8_9BASI</name>
<protein>
    <recommendedName>
        <fullName evidence="10">Cytochrome c oxidase polypeptide VIIA</fullName>
    </recommendedName>
</protein>
<dbReference type="EMBL" id="MCGR01000001">
    <property type="protein sequence ID" value="ORY92473.1"/>
    <property type="molecule type" value="Genomic_DNA"/>
</dbReference>
<evidence type="ECO:0000256" key="4">
    <source>
        <dbReference type="ARBA" id="ARBA00022989"/>
    </source>
</evidence>
<dbReference type="CDD" id="cd22888">
    <property type="entry name" value="CcO_VIIa_fungal"/>
    <property type="match status" value="1"/>
</dbReference>
<dbReference type="InParanoid" id="A0A1Y2G3D8"/>
<keyword evidence="4 7" id="KW-1133">Transmembrane helix</keyword>